<evidence type="ECO:0000313" key="2">
    <source>
        <dbReference type="EMBL" id="MBB5366443.1"/>
    </source>
</evidence>
<dbReference type="AlphaFoldDB" id="A0A7W8K0W5"/>
<sequence length="61" mass="6694">MSRAALRGEPVDVGRPKPQPSKHFQQTRRPVPVATPPLLIPDQVEDQDAPATLAQTVERKA</sequence>
<keyword evidence="3" id="KW-1185">Reference proteome</keyword>
<name>A0A7W8K0W5_9DEIO</name>
<accession>A0A7W8K0W5</accession>
<protein>
    <submittedName>
        <fullName evidence="2">Uncharacterized protein</fullName>
    </submittedName>
</protein>
<reference evidence="2 3" key="1">
    <citation type="submission" date="2020-08" db="EMBL/GenBank/DDBJ databases">
        <title>Genomic Encyclopedia of Type Strains, Phase IV (KMG-IV): sequencing the most valuable type-strain genomes for metagenomic binning, comparative biology and taxonomic classification.</title>
        <authorList>
            <person name="Goeker M."/>
        </authorList>
    </citation>
    <scope>NUCLEOTIDE SEQUENCE [LARGE SCALE GENOMIC DNA]</scope>
    <source>
        <strain evidence="2 3">DSM 27939</strain>
    </source>
</reference>
<feature type="region of interest" description="Disordered" evidence="1">
    <location>
        <begin position="1"/>
        <end position="36"/>
    </location>
</feature>
<dbReference type="EMBL" id="JACHFL010000044">
    <property type="protein sequence ID" value="MBB5366443.1"/>
    <property type="molecule type" value="Genomic_DNA"/>
</dbReference>
<gene>
    <name evidence="2" type="ORF">HNQ08_005572</name>
</gene>
<feature type="non-terminal residue" evidence="2">
    <location>
        <position position="61"/>
    </location>
</feature>
<evidence type="ECO:0000313" key="3">
    <source>
        <dbReference type="Proteomes" id="UP000552709"/>
    </source>
</evidence>
<comment type="caution">
    <text evidence="2">The sequence shown here is derived from an EMBL/GenBank/DDBJ whole genome shotgun (WGS) entry which is preliminary data.</text>
</comment>
<dbReference type="RefSeq" id="WP_184138470.1">
    <property type="nucleotide sequence ID" value="NZ_JACHFL010000044.1"/>
</dbReference>
<proteinExistence type="predicted"/>
<organism evidence="2 3">
    <name type="scientific">Deinococcus humi</name>
    <dbReference type="NCBI Taxonomy" id="662880"/>
    <lineage>
        <taxon>Bacteria</taxon>
        <taxon>Thermotogati</taxon>
        <taxon>Deinococcota</taxon>
        <taxon>Deinococci</taxon>
        <taxon>Deinococcales</taxon>
        <taxon>Deinococcaceae</taxon>
        <taxon>Deinococcus</taxon>
    </lineage>
</organism>
<dbReference type="Proteomes" id="UP000552709">
    <property type="component" value="Unassembled WGS sequence"/>
</dbReference>
<evidence type="ECO:0000256" key="1">
    <source>
        <dbReference type="SAM" id="MobiDB-lite"/>
    </source>
</evidence>